<reference evidence="1" key="1">
    <citation type="submission" date="2015-06" db="EMBL/GenBank/DDBJ databases">
        <authorList>
            <person name="Nguyen H."/>
        </authorList>
    </citation>
    <scope>NUCLEOTIDE SEQUENCE</scope>
    <source>
        <strain evidence="1">DAOM 180753</strain>
    </source>
</reference>
<accession>A0AAI9TR75</accession>
<protein>
    <submittedName>
        <fullName evidence="1">Uncharacterized protein</fullName>
    </submittedName>
</protein>
<sequence>MYRLIIYPRHTACWRRGSMVSEECISSGLVVTVEDNGSSCFRSAKYQKQGPPDHISQTHRLLVPGKYGVRGCIPGSLGYCRLVEVG</sequence>
<keyword evidence="2" id="KW-1185">Reference proteome</keyword>
<comment type="caution">
    <text evidence="1">The sequence shown here is derived from an EMBL/GenBank/DDBJ whole genome shotgun (WGS) entry which is preliminary data.</text>
</comment>
<dbReference type="EMBL" id="LACB01000022">
    <property type="protein sequence ID" value="KAJ9491888.1"/>
    <property type="molecule type" value="Genomic_DNA"/>
</dbReference>
<organism evidence="1 2">
    <name type="scientific">Penicillium thymicola</name>
    <dbReference type="NCBI Taxonomy" id="293382"/>
    <lineage>
        <taxon>Eukaryota</taxon>
        <taxon>Fungi</taxon>
        <taxon>Dikarya</taxon>
        <taxon>Ascomycota</taxon>
        <taxon>Pezizomycotina</taxon>
        <taxon>Eurotiomycetes</taxon>
        <taxon>Eurotiomycetidae</taxon>
        <taxon>Eurotiales</taxon>
        <taxon>Aspergillaceae</taxon>
        <taxon>Penicillium</taxon>
    </lineage>
</organism>
<dbReference type="Proteomes" id="UP001227192">
    <property type="component" value="Unassembled WGS sequence"/>
</dbReference>
<reference evidence="1" key="2">
    <citation type="journal article" date="2016" name="Fungal Biol.">
        <title>Ochratoxin A production by Penicillium thymicola.</title>
        <authorList>
            <person name="Nguyen H.D.T."/>
            <person name="McMullin D.R."/>
            <person name="Ponomareva E."/>
            <person name="Riley R."/>
            <person name="Pomraning K.R."/>
            <person name="Baker S.E."/>
            <person name="Seifert K.A."/>
        </authorList>
    </citation>
    <scope>NUCLEOTIDE SEQUENCE</scope>
    <source>
        <strain evidence="1">DAOM 180753</strain>
    </source>
</reference>
<gene>
    <name evidence="1" type="ORF">VN97_g1366</name>
</gene>
<evidence type="ECO:0000313" key="1">
    <source>
        <dbReference type="EMBL" id="KAJ9491888.1"/>
    </source>
</evidence>
<evidence type="ECO:0000313" key="2">
    <source>
        <dbReference type="Proteomes" id="UP001227192"/>
    </source>
</evidence>
<name>A0AAI9TR75_PENTH</name>
<dbReference type="AlphaFoldDB" id="A0AAI9TR75"/>
<proteinExistence type="predicted"/>